<evidence type="ECO:0000256" key="1">
    <source>
        <dbReference type="ARBA" id="ARBA00022801"/>
    </source>
</evidence>
<dbReference type="Gene3D" id="3.40.50.1820">
    <property type="entry name" value="alpha/beta hydrolase"/>
    <property type="match status" value="1"/>
</dbReference>
<dbReference type="InterPro" id="IPR019436">
    <property type="entry name" value="Say1-like"/>
</dbReference>
<reference evidence="2 3" key="1">
    <citation type="journal article" date="2024" name="J. Plant Pathol.">
        <title>Sequence and assembly of the genome of Seiridium unicorne, isolate CBS 538.82, causal agent of cypress canker disease.</title>
        <authorList>
            <person name="Scali E."/>
            <person name="Rocca G.D."/>
            <person name="Danti R."/>
            <person name="Garbelotto M."/>
            <person name="Barberini S."/>
            <person name="Baroncelli R."/>
            <person name="Emiliani G."/>
        </authorList>
    </citation>
    <scope>NUCLEOTIDE SEQUENCE [LARGE SCALE GENOMIC DNA]</scope>
    <source>
        <strain evidence="2 3">BM-138-508</strain>
    </source>
</reference>
<dbReference type="PANTHER" id="PTHR48081:SF2">
    <property type="entry name" value="ALPHA_BETA-HYDROLASE"/>
    <property type="match status" value="1"/>
</dbReference>
<name>A0ABR2UHP2_9PEZI</name>
<dbReference type="InterPro" id="IPR029058">
    <property type="entry name" value="AB_hydrolase_fold"/>
</dbReference>
<sequence length="399" mass="45117">MILGPISYLDCFIFCIFLAPQLLLRVGLFETLGVALQCLPFLLFQLPFEFLRERFLLSRTEQSPFVQVASPFEDFVIRCVRYAFANIPPKVGRVFFSKPVALPFLRFRMLRHGILKKPVHWHEHVDKRFKGIWIIKDPLKRPDVCIYYAHGGGFSMGSSYFYLEFLLTWLGMLEESGFHNPAIFALEYTLVPDGTFPKQIHEAIAGYDHVVSMVGDASKICVSGDSAGATVLLSLLLHIADRGFDQNKMNESGAWRLPKPGMAAFISPWVTLISKKHQNTASDYLDGGNLHQYAREYVGKHARTDDPMISPGNCRDASWWKRACPEGGLYFAYGAEEVFASEIESLVKFLEDGEIKVGSREEPGGIHAWPVAALFLANSIEDRQKGLRTIVRYIRESIP</sequence>
<dbReference type="SUPFAM" id="SSF53474">
    <property type="entry name" value="alpha/beta-Hydrolases"/>
    <property type="match status" value="1"/>
</dbReference>
<organism evidence="2 3">
    <name type="scientific">Seiridium unicorne</name>
    <dbReference type="NCBI Taxonomy" id="138068"/>
    <lineage>
        <taxon>Eukaryota</taxon>
        <taxon>Fungi</taxon>
        <taxon>Dikarya</taxon>
        <taxon>Ascomycota</taxon>
        <taxon>Pezizomycotina</taxon>
        <taxon>Sordariomycetes</taxon>
        <taxon>Xylariomycetidae</taxon>
        <taxon>Amphisphaeriales</taxon>
        <taxon>Sporocadaceae</taxon>
        <taxon>Seiridium</taxon>
    </lineage>
</organism>
<dbReference type="PANTHER" id="PTHR48081">
    <property type="entry name" value="AB HYDROLASE SUPERFAMILY PROTEIN C4A8.06C"/>
    <property type="match status" value="1"/>
</dbReference>
<protein>
    <submittedName>
        <fullName evidence="2">Alpha/Beta hydrolase protein</fullName>
    </submittedName>
</protein>
<dbReference type="GO" id="GO:0016787">
    <property type="term" value="F:hydrolase activity"/>
    <property type="evidence" value="ECO:0007669"/>
    <property type="project" value="UniProtKB-KW"/>
</dbReference>
<accession>A0ABR2UHP2</accession>
<gene>
    <name evidence="2" type="ORF">SUNI508_02241</name>
</gene>
<dbReference type="EMBL" id="JARVKF010000429">
    <property type="protein sequence ID" value="KAK9414142.1"/>
    <property type="molecule type" value="Genomic_DNA"/>
</dbReference>
<keyword evidence="1 2" id="KW-0378">Hydrolase</keyword>
<dbReference type="InterPro" id="IPR050300">
    <property type="entry name" value="GDXG_lipolytic_enzyme"/>
</dbReference>
<evidence type="ECO:0000313" key="3">
    <source>
        <dbReference type="Proteomes" id="UP001408356"/>
    </source>
</evidence>
<dbReference type="Proteomes" id="UP001408356">
    <property type="component" value="Unassembled WGS sequence"/>
</dbReference>
<evidence type="ECO:0000313" key="2">
    <source>
        <dbReference type="EMBL" id="KAK9414142.1"/>
    </source>
</evidence>
<proteinExistence type="predicted"/>
<dbReference type="Pfam" id="PF10340">
    <property type="entry name" value="Say1_Mug180"/>
    <property type="match status" value="1"/>
</dbReference>
<keyword evidence="3" id="KW-1185">Reference proteome</keyword>
<comment type="caution">
    <text evidence="2">The sequence shown here is derived from an EMBL/GenBank/DDBJ whole genome shotgun (WGS) entry which is preliminary data.</text>
</comment>